<evidence type="ECO:0000256" key="10">
    <source>
        <dbReference type="SAM" id="SignalP"/>
    </source>
</evidence>
<dbReference type="InterPro" id="IPR010435">
    <property type="entry name" value="C5a/SBT2-like_Fn3"/>
</dbReference>
<dbReference type="GO" id="GO:0016020">
    <property type="term" value="C:membrane"/>
    <property type="evidence" value="ECO:0007669"/>
    <property type="project" value="InterPro"/>
</dbReference>
<keyword evidence="2 7" id="KW-0645">Protease</keyword>
<keyword evidence="14" id="KW-1185">Reference proteome</keyword>
<dbReference type="InterPro" id="IPR036852">
    <property type="entry name" value="Peptidase_S8/S53_dom_sf"/>
</dbReference>
<dbReference type="Pfam" id="PF00082">
    <property type="entry name" value="Peptidase_S8"/>
    <property type="match status" value="1"/>
</dbReference>
<dbReference type="InterPro" id="IPR015500">
    <property type="entry name" value="Peptidase_S8_subtilisin-rel"/>
</dbReference>
<feature type="signal peptide" evidence="10">
    <location>
        <begin position="1"/>
        <end position="20"/>
    </location>
</feature>
<dbReference type="PROSITE" id="PS51892">
    <property type="entry name" value="SUBTILASE"/>
    <property type="match status" value="1"/>
</dbReference>
<dbReference type="InterPro" id="IPR050131">
    <property type="entry name" value="Peptidase_S8_subtilisin-like"/>
</dbReference>
<organism evidence="13 14">
    <name type="scientific">Colletotrichum gloeosporioides</name>
    <name type="common">Anthracnose fungus</name>
    <name type="synonym">Glomerella cingulata</name>
    <dbReference type="NCBI Taxonomy" id="474922"/>
    <lineage>
        <taxon>Eukaryota</taxon>
        <taxon>Fungi</taxon>
        <taxon>Dikarya</taxon>
        <taxon>Ascomycota</taxon>
        <taxon>Pezizomycotina</taxon>
        <taxon>Sordariomycetes</taxon>
        <taxon>Hypocreomycetidae</taxon>
        <taxon>Glomerellales</taxon>
        <taxon>Glomerellaceae</taxon>
        <taxon>Colletotrichum</taxon>
        <taxon>Colletotrichum gloeosporioides species complex</taxon>
    </lineage>
</organism>
<keyword evidence="3 10" id="KW-0732">Signal</keyword>
<dbReference type="CDD" id="cd07489">
    <property type="entry name" value="Peptidases_S8_5"/>
    <property type="match status" value="1"/>
</dbReference>
<dbReference type="AlphaFoldDB" id="A0A8H4C7V1"/>
<dbReference type="InterPro" id="IPR022398">
    <property type="entry name" value="Peptidase_S8_His-AS"/>
</dbReference>
<dbReference type="EMBL" id="WVTB01000089">
    <property type="protein sequence ID" value="KAF3799029.1"/>
    <property type="molecule type" value="Genomic_DNA"/>
</dbReference>
<evidence type="ECO:0000256" key="4">
    <source>
        <dbReference type="ARBA" id="ARBA00022801"/>
    </source>
</evidence>
<evidence type="ECO:0000256" key="5">
    <source>
        <dbReference type="ARBA" id="ARBA00022825"/>
    </source>
</evidence>
<dbReference type="InterPro" id="IPR023827">
    <property type="entry name" value="Peptidase_S8_Asp-AS"/>
</dbReference>
<evidence type="ECO:0000256" key="3">
    <source>
        <dbReference type="ARBA" id="ARBA00022729"/>
    </source>
</evidence>
<dbReference type="RefSeq" id="XP_045258189.1">
    <property type="nucleotide sequence ID" value="XM_045410621.1"/>
</dbReference>
<dbReference type="Proteomes" id="UP000613401">
    <property type="component" value="Unassembled WGS sequence"/>
</dbReference>
<feature type="domain" description="C5a peptidase/Subtilisin-like protease SBT2-like Fn3-like" evidence="12">
    <location>
        <begin position="630"/>
        <end position="745"/>
    </location>
</feature>
<evidence type="ECO:0000313" key="14">
    <source>
        <dbReference type="Proteomes" id="UP000613401"/>
    </source>
</evidence>
<dbReference type="GeneID" id="69017830"/>
<feature type="chain" id="PRO_5034601724" evidence="10">
    <location>
        <begin position="21"/>
        <end position="1106"/>
    </location>
</feature>
<dbReference type="InterPro" id="IPR034187">
    <property type="entry name" value="Peptidases_S8_5"/>
</dbReference>
<feature type="domain" description="Peptidase S8/S53" evidence="11">
    <location>
        <begin position="158"/>
        <end position="567"/>
    </location>
</feature>
<feature type="compositionally biased region" description="Low complexity" evidence="9">
    <location>
        <begin position="912"/>
        <end position="929"/>
    </location>
</feature>
<dbReference type="PANTHER" id="PTHR43806:SF66">
    <property type="entry name" value="SERIN ENDOPEPTIDASE"/>
    <property type="match status" value="1"/>
</dbReference>
<dbReference type="PROSITE" id="PS00136">
    <property type="entry name" value="SUBTILASE_ASP"/>
    <property type="match status" value="1"/>
</dbReference>
<dbReference type="InterPro" id="IPR000209">
    <property type="entry name" value="Peptidase_S8/S53_dom"/>
</dbReference>
<feature type="active site" description="Charge relay system" evidence="6 7">
    <location>
        <position position="167"/>
    </location>
</feature>
<dbReference type="InterPro" id="IPR023828">
    <property type="entry name" value="Peptidase_S8_Ser-AS"/>
</dbReference>
<feature type="active site" description="Charge relay system" evidence="6 7">
    <location>
        <position position="550"/>
    </location>
</feature>
<feature type="region of interest" description="Disordered" evidence="9">
    <location>
        <begin position="910"/>
        <end position="929"/>
    </location>
</feature>
<name>A0A8H4C7V1_COLGL</name>
<accession>A0A8H4C7V1</accession>
<dbReference type="GO" id="GO:0004252">
    <property type="term" value="F:serine-type endopeptidase activity"/>
    <property type="evidence" value="ECO:0007669"/>
    <property type="project" value="UniProtKB-UniRule"/>
</dbReference>
<proteinExistence type="inferred from homology"/>
<dbReference type="Gene3D" id="3.40.50.200">
    <property type="entry name" value="Peptidase S8/S53 domain"/>
    <property type="match status" value="2"/>
</dbReference>
<dbReference type="SUPFAM" id="SSF52743">
    <property type="entry name" value="Subtilisin-like"/>
    <property type="match status" value="1"/>
</dbReference>
<evidence type="ECO:0000259" key="12">
    <source>
        <dbReference type="Pfam" id="PF06280"/>
    </source>
</evidence>
<evidence type="ECO:0000256" key="9">
    <source>
        <dbReference type="SAM" id="MobiDB-lite"/>
    </source>
</evidence>
<evidence type="ECO:0000256" key="7">
    <source>
        <dbReference type="PROSITE-ProRule" id="PRU01240"/>
    </source>
</evidence>
<protein>
    <submittedName>
        <fullName evidence="13">Minor extracellular protease vpr</fullName>
    </submittedName>
</protein>
<evidence type="ECO:0000259" key="11">
    <source>
        <dbReference type="Pfam" id="PF00082"/>
    </source>
</evidence>
<comment type="similarity">
    <text evidence="1 7 8">Belongs to the peptidase S8 family.</text>
</comment>
<keyword evidence="4 7" id="KW-0378">Hydrolase</keyword>
<dbReference type="GO" id="GO:0006508">
    <property type="term" value="P:proteolysis"/>
    <property type="evidence" value="ECO:0007669"/>
    <property type="project" value="UniProtKB-KW"/>
</dbReference>
<evidence type="ECO:0000256" key="6">
    <source>
        <dbReference type="PIRSR" id="PIRSR615500-1"/>
    </source>
</evidence>
<evidence type="ECO:0000256" key="8">
    <source>
        <dbReference type="RuleBase" id="RU003355"/>
    </source>
</evidence>
<evidence type="ECO:0000256" key="1">
    <source>
        <dbReference type="ARBA" id="ARBA00011073"/>
    </source>
</evidence>
<gene>
    <name evidence="13" type="ORF">GCG54_00010702</name>
</gene>
<dbReference type="PROSITE" id="PS00137">
    <property type="entry name" value="SUBTILASE_HIS"/>
    <property type="match status" value="1"/>
</dbReference>
<comment type="caution">
    <text evidence="13">The sequence shown here is derived from an EMBL/GenBank/DDBJ whole genome shotgun (WGS) entry which is preliminary data.</text>
</comment>
<sequence length="1106" mass="117211">MGFRSLLGLSSLLLSGVALGQTASVDPETILGRVSPVSGDSGRYIVKFSGAGSAKFRKRDGTPDSEGFFATLAESGKDASPAVSFNSQLFHGASFDLKNGSADSVADIQALPEVEKVWSAALFSIPVSGEAVVESQFPTWNPHNDTNVRLAHANGYLGKDIVVAVVDTGIDYNHPALGGGLGSGFKVESGFDFVGDDYVPGDIYIPDEDPMDCNGHGTHVAGIIASSNEFVPGVAPSAKLRAYKVFGCGGSTYEDVIIAGFLRAHEEGADIVSASLGSNRGFTDTPLAEVATAIQAAGTFVSIAAGNAGETNGPWYTSSGGNGIGSTTVGSVEHDELVAWTLVARSSNGESREIIYLADNGVQWNVNGSFSASWPSDPRDHTACGYPSAIPDTNVLVIPRADCGWQRTDSGLMGKVDWVLIYNYEGSDWEIPARVRYNAEEQPKGYSLITYTDGDWLVKQHENNHTVAFDFVNDNRPAAIDRPSFAGGRIDQFTSWGPTLDARMAPQISAPGMPPFNTCVKKPELICLGGSIFSTFPLGSGGWATFSGTSMATPYIAGVAALFFAANGGKAALGDGGAKLAHEKIVASGKPIRHYDGTDALASVVHQGAGLVDAFKVVGYSTTVSPATLNLNDTDHFQSTHEVRVTNSGNESVTYQFHHEAGTTIFSKGAGDAWISLSPPYATDESNVATVDFSATELILGPGESGTFSIAFSEPSASEAIKLPVYGGSILIVGSQGEAVRVTYMGVKGSIYASDIWEMERGVPLLLSGYGGLMEEGHNYTFEEGGDVMQPYFNVLWSTREISFDYVARDWNESDWVYPPVPGQNKYLGSFITEPSGLSETITSFPFKNYPRNSGGVYAKPQNKFAHGVDIPAGEYKLLCRTLRTFGDPNNLNDWQYKVSPWFRVTREKPPVTETPVPTTAEATPVPTSTVSVPEPCAATVTPVSIQASLASGEGPYNLYLYSDFAAIDLAGTKTSLNFTLTSDTHVQTWLDSSYKFFSVHTNTNSLIYTYTAGRVSGAYSFLECDAVDGALQCESNGKKALYICDSGSGLLRHGTEPLDGCQTVTLTVGPRENPNCATATTSAGATEITAVPTTFSTAVGTASLS</sequence>
<keyword evidence="5 7" id="KW-0720">Serine protease</keyword>
<dbReference type="PROSITE" id="PS00138">
    <property type="entry name" value="SUBTILASE_SER"/>
    <property type="match status" value="1"/>
</dbReference>
<evidence type="ECO:0000256" key="2">
    <source>
        <dbReference type="ARBA" id="ARBA00022670"/>
    </source>
</evidence>
<reference evidence="13" key="1">
    <citation type="journal article" date="2020" name="Phytopathology">
        <title>Genome sequence and comparative analysis of Colletotrichum gloeosporioides isolated from Liriodendron leaves.</title>
        <authorList>
            <person name="Fu F.F."/>
            <person name="Hao Z."/>
            <person name="Wang P."/>
            <person name="Lu Y."/>
            <person name="Xue L.J."/>
            <person name="Wei G."/>
            <person name="Tian Y."/>
            <person name="Baishi H."/>
            <person name="Xu H."/>
            <person name="Shi J."/>
            <person name="Cheng T."/>
            <person name="Wang G."/>
            <person name="Yi Y."/>
            <person name="Chen J."/>
        </authorList>
    </citation>
    <scope>NUCLEOTIDE SEQUENCE</scope>
    <source>
        <strain evidence="13">Lc1</strain>
    </source>
</reference>
<evidence type="ECO:0000313" key="13">
    <source>
        <dbReference type="EMBL" id="KAF3799029.1"/>
    </source>
</evidence>
<reference evidence="13" key="2">
    <citation type="submission" date="2020-03" db="EMBL/GenBank/DDBJ databases">
        <authorList>
            <person name="Fu F.-F."/>
            <person name="Chen J."/>
        </authorList>
    </citation>
    <scope>NUCLEOTIDE SEQUENCE</scope>
    <source>
        <strain evidence="13">Lc1</strain>
    </source>
</reference>
<feature type="active site" description="Charge relay system" evidence="6 7">
    <location>
        <position position="216"/>
    </location>
</feature>
<dbReference type="Pfam" id="PF06280">
    <property type="entry name" value="fn3_5"/>
    <property type="match status" value="1"/>
</dbReference>
<dbReference type="PANTHER" id="PTHR43806">
    <property type="entry name" value="PEPTIDASE S8"/>
    <property type="match status" value="1"/>
</dbReference>
<dbReference type="PRINTS" id="PR00723">
    <property type="entry name" value="SUBTILISIN"/>
</dbReference>